<organism evidence="1 2">
    <name type="scientific">Flammeovirga pectinis</name>
    <dbReference type="NCBI Taxonomy" id="2494373"/>
    <lineage>
        <taxon>Bacteria</taxon>
        <taxon>Pseudomonadati</taxon>
        <taxon>Bacteroidota</taxon>
        <taxon>Cytophagia</taxon>
        <taxon>Cytophagales</taxon>
        <taxon>Flammeovirgaceae</taxon>
        <taxon>Flammeovirga</taxon>
    </lineage>
</organism>
<dbReference type="AlphaFoldDB" id="A0A3Q9FNF7"/>
<dbReference type="EMBL" id="CP034562">
    <property type="protein sequence ID" value="AZQ62237.1"/>
    <property type="molecule type" value="Genomic_DNA"/>
</dbReference>
<dbReference type="Proteomes" id="UP000267268">
    <property type="component" value="Chromosome 1"/>
</dbReference>
<reference evidence="1 2" key="1">
    <citation type="submission" date="2018-12" db="EMBL/GenBank/DDBJ databases">
        <title>Flammeovirga pectinis sp. nov., isolated from the gut of the Korean scallop, Patinopecten yessoensis.</title>
        <authorList>
            <person name="Bae J.-W."/>
            <person name="Jeong Y.-S."/>
            <person name="Kang W."/>
        </authorList>
    </citation>
    <scope>NUCLEOTIDE SEQUENCE [LARGE SCALE GENOMIC DNA]</scope>
    <source>
        <strain evidence="1 2">L12M1</strain>
    </source>
</reference>
<evidence type="ECO:0000313" key="2">
    <source>
        <dbReference type="Proteomes" id="UP000267268"/>
    </source>
</evidence>
<sequence>MNLAPIIVFSYNRSVHTRKVLEALKKNPLFDQSPLYLFCDGLKEGASEIDKIEHRKTVEIVTDEVYWTENTTVSISEENLGLAKSITQGVTKVIDKHGTAIILEDDIIVSTGFLKYMNDALLIYKDNSKVMHINGYLPKSPFQKNSFKNSTFFSSHMSCWGWATWKESWNKFSIGANLLYHKLEQLNLFQKMDLNGSFTGLDQLKSNIDGTISTWAIKWLSTILINDGICLNSSQSLVKNIGMDGSGVNSGLLFWNPYKTKRINSIENISKIPEKPNIGDCYFEEFYRYVNIKGYKRFFIKLYFYTLNRVFNIDTL</sequence>
<dbReference type="InterPro" id="IPR029044">
    <property type="entry name" value="Nucleotide-diphossugar_trans"/>
</dbReference>
<dbReference type="OrthoDB" id="9785375at2"/>
<evidence type="ECO:0008006" key="3">
    <source>
        <dbReference type="Google" id="ProtNLM"/>
    </source>
</evidence>
<dbReference type="Gene3D" id="3.90.550.10">
    <property type="entry name" value="Spore Coat Polysaccharide Biosynthesis Protein SpsA, Chain A"/>
    <property type="match status" value="1"/>
</dbReference>
<protein>
    <recommendedName>
        <fullName evidence="3">Glycosyltransferase</fullName>
    </recommendedName>
</protein>
<dbReference type="KEGG" id="fll:EI427_08300"/>
<proteinExistence type="predicted"/>
<keyword evidence="2" id="KW-1185">Reference proteome</keyword>
<dbReference type="SUPFAM" id="SSF53448">
    <property type="entry name" value="Nucleotide-diphospho-sugar transferases"/>
    <property type="match status" value="1"/>
</dbReference>
<dbReference type="RefSeq" id="WP_126613539.1">
    <property type="nucleotide sequence ID" value="NZ_CP034562.1"/>
</dbReference>
<evidence type="ECO:0000313" key="1">
    <source>
        <dbReference type="EMBL" id="AZQ62237.1"/>
    </source>
</evidence>
<gene>
    <name evidence="1" type="ORF">EI427_08300</name>
</gene>
<accession>A0A3Q9FNF7</accession>
<name>A0A3Q9FNF7_9BACT</name>